<dbReference type="SUPFAM" id="SSF46934">
    <property type="entry name" value="UBA-like"/>
    <property type="match status" value="1"/>
</dbReference>
<dbReference type="PANTHER" id="PTHR16461:SF5">
    <property type="entry name" value="TOLL-INTERACTING PROTEIN"/>
    <property type="match status" value="1"/>
</dbReference>
<dbReference type="OrthoDB" id="9942608at2759"/>
<evidence type="ECO:0000256" key="3">
    <source>
        <dbReference type="ARBA" id="ARBA00022859"/>
    </source>
</evidence>
<keyword evidence="3" id="KW-0391">Immunity</keyword>
<evidence type="ECO:0000313" key="8">
    <source>
        <dbReference type="EMBL" id="RNA24367.1"/>
    </source>
</evidence>
<comment type="similarity">
    <text evidence="1">Belongs to the tollip family.</text>
</comment>
<evidence type="ECO:0000256" key="5">
    <source>
        <dbReference type="ARBA" id="ARBA00023198"/>
    </source>
</evidence>
<comment type="caution">
    <text evidence="8">The sequence shown here is derived from an EMBL/GenBank/DDBJ whole genome shotgun (WGS) entry which is preliminary data.</text>
</comment>
<evidence type="ECO:0000259" key="7">
    <source>
        <dbReference type="PROSITE" id="PS51140"/>
    </source>
</evidence>
<feature type="domain" description="CUE" evidence="7">
    <location>
        <begin position="250"/>
        <end position="293"/>
    </location>
</feature>
<evidence type="ECO:0000256" key="1">
    <source>
        <dbReference type="ARBA" id="ARBA00009278"/>
    </source>
</evidence>
<keyword evidence="5" id="KW-0395">Inflammatory response</keyword>
<keyword evidence="2" id="KW-0399">Innate immunity</keyword>
<dbReference type="InterPro" id="IPR035892">
    <property type="entry name" value="C2_domain_sf"/>
</dbReference>
<dbReference type="SMART" id="SM00239">
    <property type="entry name" value="C2"/>
    <property type="match status" value="1"/>
</dbReference>
<dbReference type="PROSITE" id="PS50004">
    <property type="entry name" value="C2"/>
    <property type="match status" value="1"/>
</dbReference>
<protein>
    <submittedName>
        <fullName evidence="8">Toll-interacting</fullName>
    </submittedName>
</protein>
<dbReference type="AlphaFoldDB" id="A0A3M7RLU8"/>
<dbReference type="GO" id="GO:0045087">
    <property type="term" value="P:innate immune response"/>
    <property type="evidence" value="ECO:0007669"/>
    <property type="project" value="UniProtKB-KW"/>
</dbReference>
<evidence type="ECO:0000313" key="9">
    <source>
        <dbReference type="Proteomes" id="UP000276133"/>
    </source>
</evidence>
<name>A0A3M7RLU8_BRAPC</name>
<reference evidence="8 9" key="1">
    <citation type="journal article" date="2018" name="Sci. Rep.">
        <title>Genomic signatures of local adaptation to the degree of environmental predictability in rotifers.</title>
        <authorList>
            <person name="Franch-Gras L."/>
            <person name="Hahn C."/>
            <person name="Garcia-Roger E.M."/>
            <person name="Carmona M.J."/>
            <person name="Serra M."/>
            <person name="Gomez A."/>
        </authorList>
    </citation>
    <scope>NUCLEOTIDE SEQUENCE [LARGE SCALE GENOMIC DNA]</scope>
    <source>
        <strain evidence="8">HYR1</strain>
    </source>
</reference>
<evidence type="ECO:0000256" key="2">
    <source>
        <dbReference type="ARBA" id="ARBA00022588"/>
    </source>
</evidence>
<dbReference type="Gene3D" id="2.60.40.150">
    <property type="entry name" value="C2 domain"/>
    <property type="match status" value="1"/>
</dbReference>
<sequence length="293" mass="33896">MASSLNEEFTDLNSAFEKEEVPKSISLRDRVFVPKKLPDDFLRVITNQNVQTNQDYTLARQLQNELNRQMESPVLYEQNADLIRGRLQIDFVEAKLNKNYGLTRMDPYVRFKLGNRVLETPTSYNGSKNPIWKKKFILNLPPDVDSLNIEIYDEKSFTEDEMIAFVKYPLQSKLFDGVFIDEWIPLSGRLGEQKEGYINIHLLFTPIDQIRPKPIIMQNRMIPNTSDINNQFIQPGIIDLPQELIATSKTYNEDLSSLKEMFPSFDDDVIKSVYESSGHVKETAIDALIQMTC</sequence>
<dbReference type="InterPro" id="IPR009060">
    <property type="entry name" value="UBA-like_sf"/>
</dbReference>
<dbReference type="PANTHER" id="PTHR16461">
    <property type="entry name" value="TOLL-INTERACTING PROTEIN"/>
    <property type="match status" value="1"/>
</dbReference>
<dbReference type="SUPFAM" id="SSF49562">
    <property type="entry name" value="C2 domain (Calcium/lipid-binding domain, CaLB)"/>
    <property type="match status" value="1"/>
</dbReference>
<dbReference type="GO" id="GO:0006914">
    <property type="term" value="P:autophagy"/>
    <property type="evidence" value="ECO:0007669"/>
    <property type="project" value="UniProtKB-KW"/>
</dbReference>
<evidence type="ECO:0000256" key="4">
    <source>
        <dbReference type="ARBA" id="ARBA00023006"/>
    </source>
</evidence>
<dbReference type="InterPro" id="IPR000008">
    <property type="entry name" value="C2_dom"/>
</dbReference>
<keyword evidence="4" id="KW-0072">Autophagy</keyword>
<dbReference type="GO" id="GO:0031624">
    <property type="term" value="F:ubiquitin conjugating enzyme binding"/>
    <property type="evidence" value="ECO:0007669"/>
    <property type="project" value="TreeGrafter"/>
</dbReference>
<organism evidence="8 9">
    <name type="scientific">Brachionus plicatilis</name>
    <name type="common">Marine rotifer</name>
    <name type="synonym">Brachionus muelleri</name>
    <dbReference type="NCBI Taxonomy" id="10195"/>
    <lineage>
        <taxon>Eukaryota</taxon>
        <taxon>Metazoa</taxon>
        <taxon>Spiralia</taxon>
        <taxon>Gnathifera</taxon>
        <taxon>Rotifera</taxon>
        <taxon>Eurotatoria</taxon>
        <taxon>Monogononta</taxon>
        <taxon>Pseudotrocha</taxon>
        <taxon>Ploima</taxon>
        <taxon>Brachionidae</taxon>
        <taxon>Brachionus</taxon>
    </lineage>
</organism>
<dbReference type="Pfam" id="PF00168">
    <property type="entry name" value="C2"/>
    <property type="match status" value="1"/>
</dbReference>
<dbReference type="Proteomes" id="UP000276133">
    <property type="component" value="Unassembled WGS sequence"/>
</dbReference>
<dbReference type="Gene3D" id="1.10.8.10">
    <property type="entry name" value="DNA helicase RuvA subunit, C-terminal domain"/>
    <property type="match status" value="1"/>
</dbReference>
<dbReference type="EMBL" id="REGN01003134">
    <property type="protein sequence ID" value="RNA24367.1"/>
    <property type="molecule type" value="Genomic_DNA"/>
</dbReference>
<dbReference type="GO" id="GO:0005737">
    <property type="term" value="C:cytoplasm"/>
    <property type="evidence" value="ECO:0007669"/>
    <property type="project" value="TreeGrafter"/>
</dbReference>
<dbReference type="InterPro" id="IPR003892">
    <property type="entry name" value="CUE"/>
</dbReference>
<dbReference type="GO" id="GO:0043130">
    <property type="term" value="F:ubiquitin binding"/>
    <property type="evidence" value="ECO:0007669"/>
    <property type="project" value="InterPro"/>
</dbReference>
<feature type="domain" description="C2" evidence="6">
    <location>
        <begin position="68"/>
        <end position="184"/>
    </location>
</feature>
<proteinExistence type="inferred from homology"/>
<accession>A0A3M7RLU8</accession>
<dbReference type="PROSITE" id="PS51140">
    <property type="entry name" value="CUE"/>
    <property type="match status" value="1"/>
</dbReference>
<dbReference type="STRING" id="10195.A0A3M7RLU8"/>
<dbReference type="GO" id="GO:0006511">
    <property type="term" value="P:ubiquitin-dependent protein catabolic process"/>
    <property type="evidence" value="ECO:0007669"/>
    <property type="project" value="TreeGrafter"/>
</dbReference>
<gene>
    <name evidence="8" type="ORF">BpHYR1_043632</name>
</gene>
<dbReference type="SMART" id="SM00546">
    <property type="entry name" value="CUE"/>
    <property type="match status" value="1"/>
</dbReference>
<keyword evidence="9" id="KW-1185">Reference proteome</keyword>
<dbReference type="Pfam" id="PF02845">
    <property type="entry name" value="CUE"/>
    <property type="match status" value="1"/>
</dbReference>
<evidence type="ECO:0000259" key="6">
    <source>
        <dbReference type="PROSITE" id="PS50004"/>
    </source>
</evidence>